<keyword evidence="5" id="KW-1278">Translocase</keyword>
<comment type="function">
    <text evidence="5">NDH-1 shuttles electrons from NADH, via FMN and iron-sulfur (Fe-S) centers, to quinones in the respiratory chain. The immediate electron acceptor for the enzyme in this species is believed to be ubiquinone. Couples the redox reaction to proton translocation (for every two electrons transferred, four hydrogen ions are translocated across the cytoplasmic membrane), and thus conserves the redox energy in a proton gradient.</text>
</comment>
<dbReference type="GO" id="GO:0042773">
    <property type="term" value="P:ATP synthesis coupled electron transport"/>
    <property type="evidence" value="ECO:0007669"/>
    <property type="project" value="InterPro"/>
</dbReference>
<feature type="transmembrane region" description="Helical" evidence="5">
    <location>
        <begin position="12"/>
        <end position="33"/>
    </location>
</feature>
<feature type="transmembrane region" description="Helical" evidence="5">
    <location>
        <begin position="324"/>
        <end position="345"/>
    </location>
</feature>
<evidence type="ECO:0000313" key="8">
    <source>
        <dbReference type="EMBL" id="KWV55657.1"/>
    </source>
</evidence>
<keyword evidence="9" id="KW-1185">Reference proteome</keyword>
<keyword evidence="5" id="KW-0520">NAD</keyword>
<comment type="subunit">
    <text evidence="5">NDH-1 is composed of 14 different subunits. Subunits NuoA, H, J, K, L, M, N constitute the membrane sector of the complex.</text>
</comment>
<comment type="caution">
    <text evidence="8">The sequence shown here is derived from an EMBL/GenBank/DDBJ whole genome shotgun (WGS) entry which is preliminary data.</text>
</comment>
<sequence>MTSETILASLHLSIPELILAVGALALLMIGVFSGERSGRMVSVLAIIVLAAAALWLIFLPSEGVAYGGVFLSDGFGRFMKITALVGSITALFMSLGLAKENQLDKFEFPVLLVLCTLGILLMISANDLISLYLGLELQSLAIYVVAAINRDSVKSTEAGLKYFVLGALSSGMLLYGMSLVYGFTGHTQFAAIAQALTVEGARSLGLVFGLVFILAGIAFKISAVPFHMWTPDVYEGAPTPVTAFLASAPKVAAMAMLTRIVITAFQPVVADWQQVVVFISIASMLLGSFAAIGQRNIKRLMAYSSIGHMGYALVGLAAGNQTGVSGVMLYMVIYMVMTLGSFAIIMSMRRKDGTVVEEVNDLAGLSTTNPFMATVLTILMFSLAGIPPLAGFFAKYFVFVAAIEAKLYALAIIGVLASVVGAYYYLRVIKLMWFDEATGEFARVSGSLRLVFGLSGLFVLAYVIIGGPIGGAAELAAATLF</sequence>
<dbReference type="RefSeq" id="WP_018857046.1">
    <property type="nucleotide sequence ID" value="NZ_LNCD01000051.1"/>
</dbReference>
<evidence type="ECO:0000256" key="2">
    <source>
        <dbReference type="ARBA" id="ARBA00022692"/>
    </source>
</evidence>
<evidence type="ECO:0000259" key="7">
    <source>
        <dbReference type="Pfam" id="PF00361"/>
    </source>
</evidence>
<proteinExistence type="inferred from homology"/>
<keyword evidence="5" id="KW-0813">Transport</keyword>
<dbReference type="HAMAP" id="MF_00445">
    <property type="entry name" value="NDH1_NuoN_1"/>
    <property type="match status" value="1"/>
</dbReference>
<feature type="transmembrane region" description="Helical" evidence="5">
    <location>
        <begin position="375"/>
        <end position="401"/>
    </location>
</feature>
<feature type="transmembrane region" description="Helical" evidence="5">
    <location>
        <begin position="78"/>
        <end position="97"/>
    </location>
</feature>
<dbReference type="GO" id="GO:0012505">
    <property type="term" value="C:endomembrane system"/>
    <property type="evidence" value="ECO:0007669"/>
    <property type="project" value="UniProtKB-SubCell"/>
</dbReference>
<dbReference type="AlphaFoldDB" id="A0A120FNN3"/>
<comment type="subcellular location">
    <subcellularLocation>
        <location evidence="5">Cell membrane</location>
        <topology evidence="5">Multi-pass membrane protein</topology>
    </subcellularLocation>
    <subcellularLocation>
        <location evidence="1">Endomembrane system</location>
        <topology evidence="1">Multi-pass membrane protein</topology>
    </subcellularLocation>
    <subcellularLocation>
        <location evidence="6">Membrane</location>
        <topology evidence="6">Multi-pass membrane protein</topology>
    </subcellularLocation>
</comment>
<gene>
    <name evidence="5" type="primary">nuoN</name>
    <name evidence="8" type="ORF">AS026_37050</name>
</gene>
<evidence type="ECO:0000313" key="9">
    <source>
        <dbReference type="Proteomes" id="UP000068164"/>
    </source>
</evidence>
<dbReference type="GO" id="GO:0048038">
    <property type="term" value="F:quinone binding"/>
    <property type="evidence" value="ECO:0007669"/>
    <property type="project" value="UniProtKB-KW"/>
</dbReference>
<name>A0A120FNN3_9HYPH</name>
<feature type="transmembrane region" description="Helical" evidence="5">
    <location>
        <begin position="274"/>
        <end position="293"/>
    </location>
</feature>
<organism evidence="8 9">
    <name type="scientific">Rhizobium altiplani</name>
    <dbReference type="NCBI Taxonomy" id="1864509"/>
    <lineage>
        <taxon>Bacteria</taxon>
        <taxon>Pseudomonadati</taxon>
        <taxon>Pseudomonadota</taxon>
        <taxon>Alphaproteobacteria</taxon>
        <taxon>Hyphomicrobiales</taxon>
        <taxon>Rhizobiaceae</taxon>
        <taxon>Rhizobium/Agrobacterium group</taxon>
        <taxon>Rhizobium</taxon>
    </lineage>
</organism>
<keyword evidence="5" id="KW-0830">Ubiquinone</keyword>
<comment type="catalytic activity">
    <reaction evidence="5">
        <text>a quinone + NADH + 5 H(+)(in) = a quinol + NAD(+) + 4 H(+)(out)</text>
        <dbReference type="Rhea" id="RHEA:57888"/>
        <dbReference type="ChEBI" id="CHEBI:15378"/>
        <dbReference type="ChEBI" id="CHEBI:24646"/>
        <dbReference type="ChEBI" id="CHEBI:57540"/>
        <dbReference type="ChEBI" id="CHEBI:57945"/>
        <dbReference type="ChEBI" id="CHEBI:132124"/>
    </reaction>
</comment>
<dbReference type="NCBIfam" id="TIGR01770">
    <property type="entry name" value="NDH_I_N"/>
    <property type="match status" value="1"/>
</dbReference>
<dbReference type="GO" id="GO:0005886">
    <property type="term" value="C:plasma membrane"/>
    <property type="evidence" value="ECO:0007669"/>
    <property type="project" value="UniProtKB-SubCell"/>
</dbReference>
<evidence type="ECO:0000256" key="6">
    <source>
        <dbReference type="RuleBase" id="RU000320"/>
    </source>
</evidence>
<feature type="transmembrane region" description="Helical" evidence="5">
    <location>
        <begin position="204"/>
        <end position="229"/>
    </location>
</feature>
<keyword evidence="4 5" id="KW-0472">Membrane</keyword>
<dbReference type="GO" id="GO:0050136">
    <property type="term" value="F:NADH dehydrogenase (quinone) (non-electrogenic) activity"/>
    <property type="evidence" value="ECO:0007669"/>
    <property type="project" value="UniProtKB-UniRule"/>
</dbReference>
<evidence type="ECO:0000256" key="5">
    <source>
        <dbReference type="HAMAP-Rule" id="MF_00445"/>
    </source>
</evidence>
<feature type="transmembrane region" description="Helical" evidence="5">
    <location>
        <begin position="447"/>
        <end position="465"/>
    </location>
</feature>
<dbReference type="GO" id="GO:0008137">
    <property type="term" value="F:NADH dehydrogenase (ubiquinone) activity"/>
    <property type="evidence" value="ECO:0007669"/>
    <property type="project" value="InterPro"/>
</dbReference>
<dbReference type="Pfam" id="PF00361">
    <property type="entry name" value="Proton_antipo_M"/>
    <property type="match status" value="1"/>
</dbReference>
<feature type="transmembrane region" description="Helical" evidence="5">
    <location>
        <begin position="106"/>
        <end position="123"/>
    </location>
</feature>
<dbReference type="EMBL" id="LNCD01000051">
    <property type="protein sequence ID" value="KWV55657.1"/>
    <property type="molecule type" value="Genomic_DNA"/>
</dbReference>
<evidence type="ECO:0000256" key="1">
    <source>
        <dbReference type="ARBA" id="ARBA00004127"/>
    </source>
</evidence>
<dbReference type="OrthoDB" id="9811718at2"/>
<dbReference type="Proteomes" id="UP000068164">
    <property type="component" value="Unassembled WGS sequence"/>
</dbReference>
<reference evidence="8 9" key="1">
    <citation type="submission" date="2015-11" db="EMBL/GenBank/DDBJ databases">
        <title>Draft Genome Sequence of the Strain BR 10423 (Rhizobium sp.) isolated from nodules of Mimosa pudica.</title>
        <authorList>
            <person name="Barauna A.C."/>
            <person name="Zilli J.E."/>
            <person name="Simoes-Araujo J.L."/>
            <person name="Reis V.M."/>
            <person name="James E.K."/>
            <person name="Reis F.B.Jr."/>
            <person name="Rouws L.F."/>
            <person name="Passos S.R."/>
            <person name="Gois S.R."/>
        </authorList>
    </citation>
    <scope>NUCLEOTIDE SEQUENCE [LARGE SCALE GENOMIC DNA]</scope>
    <source>
        <strain evidence="8 9">BR10423</strain>
    </source>
</reference>
<comment type="similarity">
    <text evidence="5">Belongs to the complex I subunit 2 family.</text>
</comment>
<feature type="transmembrane region" description="Helical" evidence="5">
    <location>
        <begin position="160"/>
        <end position="184"/>
    </location>
</feature>
<feature type="transmembrane region" description="Helical" evidence="5">
    <location>
        <begin position="407"/>
        <end position="426"/>
    </location>
</feature>
<keyword evidence="5" id="KW-1003">Cell membrane</keyword>
<feature type="domain" description="NADH:quinone oxidoreductase/Mrp antiporter transmembrane" evidence="7">
    <location>
        <begin position="125"/>
        <end position="420"/>
    </location>
</feature>
<keyword evidence="3 5" id="KW-1133">Transmembrane helix</keyword>
<feature type="transmembrane region" description="Helical" evidence="5">
    <location>
        <begin position="241"/>
        <end position="262"/>
    </location>
</feature>
<dbReference type="InterPro" id="IPR001750">
    <property type="entry name" value="ND/Mrp_TM"/>
</dbReference>
<evidence type="ECO:0000256" key="3">
    <source>
        <dbReference type="ARBA" id="ARBA00022989"/>
    </source>
</evidence>
<dbReference type="InterPro" id="IPR010096">
    <property type="entry name" value="NADH-Q_OxRdtase_suN/2"/>
</dbReference>
<evidence type="ECO:0000256" key="4">
    <source>
        <dbReference type="ARBA" id="ARBA00023136"/>
    </source>
</evidence>
<keyword evidence="5" id="KW-0874">Quinone</keyword>
<protein>
    <recommendedName>
        <fullName evidence="5">NADH-quinone oxidoreductase subunit N</fullName>
        <ecNumber evidence="5">7.1.1.-</ecNumber>
    </recommendedName>
    <alternativeName>
        <fullName evidence="5">NADH dehydrogenase I subunit N</fullName>
    </alternativeName>
    <alternativeName>
        <fullName evidence="5">NDH-1 subunit N</fullName>
    </alternativeName>
</protein>
<feature type="transmembrane region" description="Helical" evidence="5">
    <location>
        <begin position="40"/>
        <end position="58"/>
    </location>
</feature>
<dbReference type="EC" id="7.1.1.-" evidence="5"/>
<keyword evidence="2 5" id="KW-0812">Transmembrane</keyword>
<dbReference type="PANTHER" id="PTHR22773">
    <property type="entry name" value="NADH DEHYDROGENASE"/>
    <property type="match status" value="1"/>
</dbReference>
<accession>A0A120FNN3</accession>
<dbReference type="NCBIfam" id="NF004440">
    <property type="entry name" value="PRK05777.1-3"/>
    <property type="match status" value="1"/>
</dbReference>